<gene>
    <name evidence="1" type="ORF">PENTCL1PPCAC_8386</name>
</gene>
<evidence type="ECO:0000313" key="1">
    <source>
        <dbReference type="EMBL" id="GMS86211.1"/>
    </source>
</evidence>
<reference evidence="1" key="1">
    <citation type="submission" date="2023-10" db="EMBL/GenBank/DDBJ databases">
        <title>Genome assembly of Pristionchus species.</title>
        <authorList>
            <person name="Yoshida K."/>
            <person name="Sommer R.J."/>
        </authorList>
    </citation>
    <scope>NUCLEOTIDE SEQUENCE</scope>
    <source>
        <strain evidence="1">RS0144</strain>
    </source>
</reference>
<organism evidence="1 2">
    <name type="scientific">Pristionchus entomophagus</name>
    <dbReference type="NCBI Taxonomy" id="358040"/>
    <lineage>
        <taxon>Eukaryota</taxon>
        <taxon>Metazoa</taxon>
        <taxon>Ecdysozoa</taxon>
        <taxon>Nematoda</taxon>
        <taxon>Chromadorea</taxon>
        <taxon>Rhabditida</taxon>
        <taxon>Rhabditina</taxon>
        <taxon>Diplogasteromorpha</taxon>
        <taxon>Diplogasteroidea</taxon>
        <taxon>Neodiplogasteridae</taxon>
        <taxon>Pristionchus</taxon>
    </lineage>
</organism>
<accession>A0AAV5T3B6</accession>
<name>A0AAV5T3B6_9BILA</name>
<sequence>TNELVFTKEELLVNTDVYQVEDGTLFYHDYSQIPQRLYVKWLETEVQAEYLELYVHGPHGNSLYFESDGKIYSACFPEDTGLIITFVRDRLEDERIHHGTLCSRARAGVNYVYHLGDDPYIDGVPVDIPMDLHNGLELKGLHRNKIYFVGQSMDDCPLWNELTDDAIALELPTEPFQTHVFAQESSSLLHIINSTAGLLFTVNTGTGKFLPTLKFRKFCN</sequence>
<feature type="non-terminal residue" evidence="1">
    <location>
        <position position="220"/>
    </location>
</feature>
<evidence type="ECO:0000313" key="2">
    <source>
        <dbReference type="Proteomes" id="UP001432027"/>
    </source>
</evidence>
<proteinExistence type="predicted"/>
<keyword evidence="2" id="KW-1185">Reference proteome</keyword>
<protein>
    <submittedName>
        <fullName evidence="1">Uncharacterized protein</fullName>
    </submittedName>
</protein>
<dbReference type="AlphaFoldDB" id="A0AAV5T3B6"/>
<feature type="non-terminal residue" evidence="1">
    <location>
        <position position="1"/>
    </location>
</feature>
<dbReference type="EMBL" id="BTSX01000002">
    <property type="protein sequence ID" value="GMS86211.1"/>
    <property type="molecule type" value="Genomic_DNA"/>
</dbReference>
<dbReference type="Proteomes" id="UP001432027">
    <property type="component" value="Unassembled WGS sequence"/>
</dbReference>
<comment type="caution">
    <text evidence="1">The sequence shown here is derived from an EMBL/GenBank/DDBJ whole genome shotgun (WGS) entry which is preliminary data.</text>
</comment>